<organism evidence="1 2">
    <name type="scientific">Pseudomonas capsici</name>
    <dbReference type="NCBI Taxonomy" id="2810614"/>
    <lineage>
        <taxon>Bacteria</taxon>
        <taxon>Pseudomonadati</taxon>
        <taxon>Pseudomonadota</taxon>
        <taxon>Gammaproteobacteria</taxon>
        <taxon>Pseudomonadales</taxon>
        <taxon>Pseudomonadaceae</taxon>
        <taxon>Pseudomonas</taxon>
    </lineage>
</organism>
<dbReference type="Proteomes" id="UP001207294">
    <property type="component" value="Unassembled WGS sequence"/>
</dbReference>
<dbReference type="GeneID" id="93559664"/>
<protein>
    <submittedName>
        <fullName evidence="1">Uncharacterized protein</fullName>
    </submittedName>
</protein>
<name>A0ABT3BR69_9PSED</name>
<dbReference type="RefSeq" id="WP_206401238.1">
    <property type="nucleotide sequence ID" value="NZ_JAFGZD010000001.1"/>
</dbReference>
<comment type="caution">
    <text evidence="1">The sequence shown here is derived from an EMBL/GenBank/DDBJ whole genome shotgun (WGS) entry which is preliminary data.</text>
</comment>
<reference evidence="1 2" key="1">
    <citation type="submission" date="2022-10" db="EMBL/GenBank/DDBJ databases">
        <title>Characterization of Pseudomonas capsici strains from pepper and tomato in Georgia.</title>
        <authorList>
            <person name="Zhao M."/>
            <person name="Dutta B."/>
        </authorList>
    </citation>
    <scope>NUCLEOTIDE SEQUENCE [LARGE SCALE GENOMIC DNA]</scope>
    <source>
        <strain evidence="1 2">Pc20-5</strain>
    </source>
</reference>
<evidence type="ECO:0000313" key="1">
    <source>
        <dbReference type="EMBL" id="MCV4375330.1"/>
    </source>
</evidence>
<accession>A0ABT3BR69</accession>
<keyword evidence="2" id="KW-1185">Reference proteome</keyword>
<sequence>MKRNKLLCELSAIGVNESSYSLGEIRGGDCVCVVSENTGWKVYYVERDKPVELAVLDSEEEAYDFVYVTFCKWLGINTVV</sequence>
<evidence type="ECO:0000313" key="2">
    <source>
        <dbReference type="Proteomes" id="UP001207294"/>
    </source>
</evidence>
<proteinExistence type="predicted"/>
<gene>
    <name evidence="1" type="ORF">OH718_01850</name>
</gene>
<dbReference type="EMBL" id="JAOXML010000001">
    <property type="protein sequence ID" value="MCV4375330.1"/>
    <property type="molecule type" value="Genomic_DNA"/>
</dbReference>